<feature type="binding site" evidence="5">
    <location>
        <position position="69"/>
    </location>
    <ligand>
        <name>S-adenosyl-L-methionine</name>
        <dbReference type="ChEBI" id="CHEBI:59789"/>
    </ligand>
</feature>
<keyword evidence="6" id="KW-0830">Ubiquinone</keyword>
<comment type="function">
    <text evidence="5">O-methyltransferase that catalyzes the 2 O-methylation steps in the ubiquinone biosynthetic pathway.</text>
</comment>
<dbReference type="STRING" id="1515612.SKP52_14355"/>
<evidence type="ECO:0000256" key="5">
    <source>
        <dbReference type="HAMAP-Rule" id="MF_00472"/>
    </source>
</evidence>
<evidence type="ECO:0000256" key="3">
    <source>
        <dbReference type="ARBA" id="ARBA00022688"/>
    </source>
</evidence>
<dbReference type="InterPro" id="IPR010233">
    <property type="entry name" value="UbiG_MeTrfase"/>
</dbReference>
<gene>
    <name evidence="5" type="primary">ubiG</name>
    <name evidence="6" type="ORF">SKP52_14355</name>
</gene>
<dbReference type="HOGENOM" id="CLU_042432_0_0_5"/>
<feature type="binding site" evidence="5">
    <location>
        <position position="38"/>
    </location>
    <ligand>
        <name>S-adenosyl-L-methionine</name>
        <dbReference type="ChEBI" id="CHEBI:59789"/>
    </ligand>
</feature>
<dbReference type="UniPathway" id="UPA00232"/>
<comment type="catalytic activity">
    <reaction evidence="5">
        <text>a 3-demethylubiquinol + S-adenosyl-L-methionine = a ubiquinol + S-adenosyl-L-homocysteine + H(+)</text>
        <dbReference type="Rhea" id="RHEA:44380"/>
        <dbReference type="Rhea" id="RHEA-COMP:9566"/>
        <dbReference type="Rhea" id="RHEA-COMP:10914"/>
        <dbReference type="ChEBI" id="CHEBI:15378"/>
        <dbReference type="ChEBI" id="CHEBI:17976"/>
        <dbReference type="ChEBI" id="CHEBI:57856"/>
        <dbReference type="ChEBI" id="CHEBI:59789"/>
        <dbReference type="ChEBI" id="CHEBI:84422"/>
        <dbReference type="EC" id="2.1.1.64"/>
    </reaction>
</comment>
<comment type="catalytic activity">
    <reaction evidence="5">
        <text>a 3-(all-trans-polyprenyl)benzene-1,2-diol + S-adenosyl-L-methionine = a 2-methoxy-6-(all-trans-polyprenyl)phenol + S-adenosyl-L-homocysteine + H(+)</text>
        <dbReference type="Rhea" id="RHEA:31411"/>
        <dbReference type="Rhea" id="RHEA-COMP:9550"/>
        <dbReference type="Rhea" id="RHEA-COMP:9551"/>
        <dbReference type="ChEBI" id="CHEBI:15378"/>
        <dbReference type="ChEBI" id="CHEBI:57856"/>
        <dbReference type="ChEBI" id="CHEBI:59789"/>
        <dbReference type="ChEBI" id="CHEBI:62729"/>
        <dbReference type="ChEBI" id="CHEBI:62731"/>
        <dbReference type="EC" id="2.1.1.222"/>
    </reaction>
</comment>
<comment type="pathway">
    <text evidence="5">Cofactor biosynthesis; ubiquinone biosynthesis.</text>
</comment>
<dbReference type="GO" id="GO:0032259">
    <property type="term" value="P:methylation"/>
    <property type="evidence" value="ECO:0007669"/>
    <property type="project" value="UniProtKB-KW"/>
</dbReference>
<dbReference type="OrthoDB" id="9801538at2"/>
<feature type="binding site" evidence="5">
    <location>
        <position position="163"/>
    </location>
    <ligand>
        <name>S-adenosyl-L-methionine</name>
        <dbReference type="ChEBI" id="CHEBI:59789"/>
    </ligand>
</feature>
<protein>
    <recommendedName>
        <fullName evidence="5">Ubiquinone biosynthesis O-methyltransferase</fullName>
    </recommendedName>
    <alternativeName>
        <fullName evidence="5">2-polyprenyl-6-hydroxyphenol methylase</fullName>
        <ecNumber evidence="5">2.1.1.222</ecNumber>
    </alternativeName>
    <alternativeName>
        <fullName evidence="5">3-demethylubiquinone 3-O-methyltransferase</fullName>
        <ecNumber evidence="5">2.1.1.64</ecNumber>
    </alternativeName>
</protein>
<dbReference type="KEGG" id="sphk:SKP52_14355"/>
<evidence type="ECO:0000313" key="7">
    <source>
        <dbReference type="Proteomes" id="UP000030907"/>
    </source>
</evidence>
<reference evidence="6 7" key="1">
    <citation type="journal article" date="2015" name="Int. J. Syst. Evol. Microbiol.">
        <title>Description of Sphingopyxis fribergensis sp. nov. - a soil bacterium with the ability to degrade styrene and phenylacetic acid.</title>
        <authorList>
            <person name="Oelschlagel M."/>
            <person name="Ruckert C."/>
            <person name="Kalinowski J."/>
            <person name="Schmidt G."/>
            <person name="Schlomann M."/>
            <person name="Tischler D."/>
        </authorList>
    </citation>
    <scope>NUCLEOTIDE SEQUENCE [LARGE SCALE GENOMIC DNA]</scope>
    <source>
        <strain evidence="6 7">Kp5.2</strain>
    </source>
</reference>
<feature type="binding site" evidence="5">
    <location>
        <position position="90"/>
    </location>
    <ligand>
        <name>S-adenosyl-L-methionine</name>
        <dbReference type="ChEBI" id="CHEBI:59789"/>
    </ligand>
</feature>
<dbReference type="NCBIfam" id="TIGR01983">
    <property type="entry name" value="UbiG"/>
    <property type="match status" value="1"/>
</dbReference>
<comment type="similarity">
    <text evidence="5">Belongs to the methyltransferase superfamily. UbiG/COQ3 family.</text>
</comment>
<dbReference type="GO" id="GO:0016829">
    <property type="term" value="F:lyase activity"/>
    <property type="evidence" value="ECO:0007669"/>
    <property type="project" value="UniProtKB-ARBA"/>
</dbReference>
<dbReference type="CDD" id="cd02440">
    <property type="entry name" value="AdoMet_MTases"/>
    <property type="match status" value="1"/>
</dbReference>
<dbReference type="EC" id="2.1.1.64" evidence="5"/>
<evidence type="ECO:0000256" key="2">
    <source>
        <dbReference type="ARBA" id="ARBA00022679"/>
    </source>
</evidence>
<dbReference type="Pfam" id="PF13489">
    <property type="entry name" value="Methyltransf_23"/>
    <property type="match status" value="1"/>
</dbReference>
<evidence type="ECO:0000256" key="4">
    <source>
        <dbReference type="ARBA" id="ARBA00022691"/>
    </source>
</evidence>
<proteinExistence type="inferred from homology"/>
<dbReference type="PROSITE" id="PS00163">
    <property type="entry name" value="FUMARATE_LYASES"/>
    <property type="match status" value="1"/>
</dbReference>
<accession>A0A0A7PID5</accession>
<dbReference type="InterPro" id="IPR020557">
    <property type="entry name" value="Fumarate_lyase_CS"/>
</dbReference>
<name>A0A0A7PID5_9SPHN</name>
<dbReference type="HAMAP" id="MF_00472">
    <property type="entry name" value="UbiG"/>
    <property type="match status" value="1"/>
</dbReference>
<dbReference type="GO" id="GO:0061542">
    <property type="term" value="F:3-demethylubiquinol 3-O-methyltransferase activity"/>
    <property type="evidence" value="ECO:0007669"/>
    <property type="project" value="UniProtKB-UniRule"/>
</dbReference>
<organism evidence="6 7">
    <name type="scientific">Sphingopyxis fribergensis</name>
    <dbReference type="NCBI Taxonomy" id="1515612"/>
    <lineage>
        <taxon>Bacteria</taxon>
        <taxon>Pseudomonadati</taxon>
        <taxon>Pseudomonadota</taxon>
        <taxon>Alphaproteobacteria</taxon>
        <taxon>Sphingomonadales</taxon>
        <taxon>Sphingomonadaceae</taxon>
        <taxon>Sphingopyxis</taxon>
    </lineage>
</organism>
<dbReference type="EC" id="2.1.1.222" evidence="5"/>
<dbReference type="RefSeq" id="WP_081997379.1">
    <property type="nucleotide sequence ID" value="NZ_CP009122.1"/>
</dbReference>
<dbReference type="GO" id="GO:0102208">
    <property type="term" value="F:2-polyprenyl-6-hydroxyphenol methylase activity"/>
    <property type="evidence" value="ECO:0007669"/>
    <property type="project" value="UniProtKB-EC"/>
</dbReference>
<dbReference type="Gene3D" id="3.40.50.150">
    <property type="entry name" value="Vaccinia Virus protein VP39"/>
    <property type="match status" value="1"/>
</dbReference>
<dbReference type="SUPFAM" id="SSF53335">
    <property type="entry name" value="S-adenosyl-L-methionine-dependent methyltransferases"/>
    <property type="match status" value="1"/>
</dbReference>
<evidence type="ECO:0000313" key="6">
    <source>
        <dbReference type="EMBL" id="AJA09755.1"/>
    </source>
</evidence>
<sequence>MSAATINPHEAAHFGALAADWWDPHGSSAMLHKLNPVRLSYIRAQVDAHWHVDARERFALAGKTAIDVGCGAGLLAEPLARMGAKVTGVDAAPENIAAARDHAAGQGLAINYFAGELRELDSQFPFASNEVEMPIGHAQTKGVSTSLDANGEGRRTFDLVTSMEVVEHVTDPAAFIAELAARLAPGGLMILSTPNRTMLSKLLLVEAAERVGAVPRGTHDWDQFLKPEELTELLESAGLEVIDRTGLSPSPAKGFKLGGSEALNYLVAARWPDSRD</sequence>
<keyword evidence="4 5" id="KW-0949">S-adenosyl-L-methionine</keyword>
<dbReference type="InterPro" id="IPR029063">
    <property type="entry name" value="SAM-dependent_MTases_sf"/>
</dbReference>
<dbReference type="Proteomes" id="UP000030907">
    <property type="component" value="Chromosome"/>
</dbReference>
<dbReference type="GO" id="GO:0010420">
    <property type="term" value="F:polyprenyldihydroxybenzoate methyltransferase activity"/>
    <property type="evidence" value="ECO:0007669"/>
    <property type="project" value="InterPro"/>
</dbReference>
<dbReference type="PANTHER" id="PTHR43464:SF19">
    <property type="entry name" value="UBIQUINONE BIOSYNTHESIS O-METHYLTRANSFERASE, MITOCHONDRIAL"/>
    <property type="match status" value="1"/>
</dbReference>
<keyword evidence="3 5" id="KW-0831">Ubiquinone biosynthesis</keyword>
<keyword evidence="7" id="KW-1185">Reference proteome</keyword>
<keyword evidence="2 5" id="KW-0808">Transferase</keyword>
<dbReference type="AlphaFoldDB" id="A0A0A7PID5"/>
<keyword evidence="1 5" id="KW-0489">Methyltransferase</keyword>
<dbReference type="PANTHER" id="PTHR43464">
    <property type="entry name" value="METHYLTRANSFERASE"/>
    <property type="match status" value="1"/>
</dbReference>
<dbReference type="EMBL" id="CP009122">
    <property type="protein sequence ID" value="AJA09755.1"/>
    <property type="molecule type" value="Genomic_DNA"/>
</dbReference>
<evidence type="ECO:0000256" key="1">
    <source>
        <dbReference type="ARBA" id="ARBA00022603"/>
    </source>
</evidence>